<dbReference type="EMBL" id="CP059732">
    <property type="protein sequence ID" value="QMW03595.1"/>
    <property type="molecule type" value="Genomic_DNA"/>
</dbReference>
<accession>A0A7G5GXK3</accession>
<keyword evidence="3" id="KW-1185">Reference proteome</keyword>
<evidence type="ECO:0000313" key="2">
    <source>
        <dbReference type="EMBL" id="QMW03595.1"/>
    </source>
</evidence>
<dbReference type="Gene3D" id="1.10.10.10">
    <property type="entry name" value="Winged helix-like DNA-binding domain superfamily/Winged helix DNA-binding domain"/>
    <property type="match status" value="1"/>
</dbReference>
<dbReference type="InterPro" id="IPR036390">
    <property type="entry name" value="WH_DNA-bd_sf"/>
</dbReference>
<gene>
    <name evidence="2" type="ORF">H3H32_01090</name>
</gene>
<name>A0A7G5GXK3_9BACT</name>
<protein>
    <submittedName>
        <fullName evidence="2">Helix-turn-helix transcriptional regulator</fullName>
    </submittedName>
</protein>
<dbReference type="KEGG" id="sfol:H3H32_01090"/>
<dbReference type="AlphaFoldDB" id="A0A7G5GXK3"/>
<dbReference type="RefSeq" id="WP_182460852.1">
    <property type="nucleotide sequence ID" value="NZ_CP059732.1"/>
</dbReference>
<proteinExistence type="predicted"/>
<organism evidence="2 3">
    <name type="scientific">Spirosoma foliorum</name>
    <dbReference type="NCBI Taxonomy" id="2710596"/>
    <lineage>
        <taxon>Bacteria</taxon>
        <taxon>Pseudomonadati</taxon>
        <taxon>Bacteroidota</taxon>
        <taxon>Cytophagia</taxon>
        <taxon>Cytophagales</taxon>
        <taxon>Cytophagaceae</taxon>
        <taxon>Spirosoma</taxon>
    </lineage>
</organism>
<feature type="domain" description="Transcription regulator PadR N-terminal" evidence="1">
    <location>
        <begin position="22"/>
        <end position="90"/>
    </location>
</feature>
<dbReference type="SUPFAM" id="SSF46785">
    <property type="entry name" value="Winged helix' DNA-binding domain"/>
    <property type="match status" value="1"/>
</dbReference>
<dbReference type="Pfam" id="PF03551">
    <property type="entry name" value="PadR"/>
    <property type="match status" value="1"/>
</dbReference>
<sequence>MKGTQLGEFEELILLTIALLYDDAYSVAVVEELAQRLERPMSLGAVHRTMQRLEEKGLVQSRFGESTAERGGRRKRLFTVTTAGEQILQEARKVRNDLWAGISKAAFGGGVV</sequence>
<dbReference type="InterPro" id="IPR036388">
    <property type="entry name" value="WH-like_DNA-bd_sf"/>
</dbReference>
<evidence type="ECO:0000259" key="1">
    <source>
        <dbReference type="Pfam" id="PF03551"/>
    </source>
</evidence>
<evidence type="ECO:0000313" key="3">
    <source>
        <dbReference type="Proteomes" id="UP000515369"/>
    </source>
</evidence>
<dbReference type="InterPro" id="IPR005149">
    <property type="entry name" value="Tscrpt_reg_PadR_N"/>
</dbReference>
<reference evidence="2 3" key="1">
    <citation type="submission" date="2020-07" db="EMBL/GenBank/DDBJ databases">
        <title>Spirosoma foliorum sp. nov., isolated from the leaves on the Nejang mountain Korea, Republic of.</title>
        <authorList>
            <person name="Ho H."/>
            <person name="Lee Y.-J."/>
            <person name="Nurcahyanto D.-A."/>
            <person name="Kim S.-G."/>
        </authorList>
    </citation>
    <scope>NUCLEOTIDE SEQUENCE [LARGE SCALE GENOMIC DNA]</scope>
    <source>
        <strain evidence="2 3">PL0136</strain>
    </source>
</reference>
<dbReference type="Proteomes" id="UP000515369">
    <property type="component" value="Chromosome"/>
</dbReference>